<feature type="region of interest" description="Disordered" evidence="3">
    <location>
        <begin position="571"/>
        <end position="609"/>
    </location>
</feature>
<dbReference type="PRINTS" id="PR00019">
    <property type="entry name" value="LEURICHRPT"/>
</dbReference>
<evidence type="ECO:0000256" key="2">
    <source>
        <dbReference type="ARBA" id="ARBA00022737"/>
    </source>
</evidence>
<dbReference type="Gene3D" id="1.10.510.10">
    <property type="entry name" value="Transferase(Phosphotransferase) domain 1"/>
    <property type="match status" value="1"/>
</dbReference>
<dbReference type="Proteomes" id="UP001648503">
    <property type="component" value="Unassembled WGS sequence"/>
</dbReference>
<dbReference type="EMBL" id="JAFCIX010000439">
    <property type="protein sequence ID" value="KAH6589814.1"/>
    <property type="molecule type" value="Genomic_DNA"/>
</dbReference>
<reference evidence="5 6" key="1">
    <citation type="submission" date="2021-02" db="EMBL/GenBank/DDBJ databases">
        <title>Variation within the Batrachochytrium salamandrivorans European outbreak.</title>
        <authorList>
            <person name="Kelly M."/>
            <person name="Pasmans F."/>
            <person name="Shea T.P."/>
            <person name="Munoz J.F."/>
            <person name="Carranza S."/>
            <person name="Cuomo C.A."/>
            <person name="Martel A."/>
        </authorList>
    </citation>
    <scope>NUCLEOTIDE SEQUENCE [LARGE SCALE GENOMIC DNA]</scope>
    <source>
        <strain evidence="5 6">AMFP18/2</strain>
    </source>
</reference>
<dbReference type="InterPro" id="IPR050647">
    <property type="entry name" value="Plant_LRR-RLKs"/>
</dbReference>
<dbReference type="PANTHER" id="PTHR48056">
    <property type="entry name" value="LRR RECEPTOR-LIKE SERINE/THREONINE-PROTEIN KINASE-RELATED"/>
    <property type="match status" value="1"/>
</dbReference>
<evidence type="ECO:0000313" key="6">
    <source>
        <dbReference type="Proteomes" id="UP001648503"/>
    </source>
</evidence>
<name>A0ABQ8F0S8_9FUNG</name>
<evidence type="ECO:0000256" key="3">
    <source>
        <dbReference type="SAM" id="MobiDB-lite"/>
    </source>
</evidence>
<proteinExistence type="predicted"/>
<evidence type="ECO:0000259" key="4">
    <source>
        <dbReference type="PROSITE" id="PS50011"/>
    </source>
</evidence>
<dbReference type="InterPro" id="IPR000719">
    <property type="entry name" value="Prot_kinase_dom"/>
</dbReference>
<evidence type="ECO:0000256" key="1">
    <source>
        <dbReference type="ARBA" id="ARBA00022614"/>
    </source>
</evidence>
<dbReference type="InterPro" id="IPR001611">
    <property type="entry name" value="Leu-rich_rpt"/>
</dbReference>
<protein>
    <recommendedName>
        <fullName evidence="4">Protein kinase domain-containing protein</fullName>
    </recommendedName>
</protein>
<comment type="caution">
    <text evidence="5">The sequence shown here is derived from an EMBL/GenBank/DDBJ whole genome shotgun (WGS) entry which is preliminary data.</text>
</comment>
<dbReference type="PROSITE" id="PS50011">
    <property type="entry name" value="PROTEIN_KINASE_DOM"/>
    <property type="match status" value="1"/>
</dbReference>
<dbReference type="InterPro" id="IPR032675">
    <property type="entry name" value="LRR_dom_sf"/>
</dbReference>
<dbReference type="SUPFAM" id="SSF56112">
    <property type="entry name" value="Protein kinase-like (PK-like)"/>
    <property type="match status" value="1"/>
</dbReference>
<sequence>MALSGQEPTSTVSTLSATTPFAAAANNNSSVVNNINNGFISLFNSDIIVDSKIALHLLYQRACQFKTLLLASTSSCSSTPSNPSSTSSTSKTSKTSNNITIIINNSNRERKACLRAAPLLLSQILRFIQQHAVKIPLRQLLVHEATASSISLFDKQLSSLAEIISPETPLESFDIASAISKNASKLPILLRESSPLLEVHKQYIETLVDITRCLQSDLVDFPADSRVAIHQFLSPLLGSITSKSGRTAYPTKIWSVDSSSVHIDYNTKIGLNLLGRVFKGECGGLEVCIQLISGMQGQEALDAFSREAEAWFLLHHPNVVKIWRVCLNTDTPFIIMPLMRADVSAYLRCNASTNMETRIGFIVGIAKGLKYLHSQTTPIVHGNVKASNILFGFDGNVAITDVGMSRTKSLSNAGTGRHASTIRWLAPERYKRGYQLAQPSDTFGFAMTCWEVLTGHIPFSEEREDDIVKDWIKEGERPDKPDDVSPLLWQIMCDCWHQDPEKRPTFDDIVMRLSVLPYCKGPVAEASPLMLPVPPTLQMQSLSSPIYDSDLMSSLPPTILKSSESNSMDEFLSTIGSSSSPSLPVSTTQTVQPLGDAQSPVNDTASPRVDLTPVIEQPSTSSAEPSSVTPIEQLPSSPLVETASVISVDPPPTPLTETAATTKVDLMEVDEVGEVAEQGILEAHEISERPSQQPSASLELKLKIPTLVSSTADNSVSKRGLKQPRVSMPQTPLNLKRPSLDRESRIKTKVARQSISSLESEYVSVPAFTPLVNIPSESVDTPAKNAPLETPSKIRKPSKPIFVFDNDDMTGIRAGIVTETEFQNLLEAFPQVTKKVKLTVDTFYKYAGTMSLDTWLAFTPVQRPRIVTNRDKRIVALRLINNEARGGFTQKISRLSLLEGLQLVSNQSPTMVIPREIGNLKKLKILCIDNCALVGPIPAELGNLRDLYELKLTRAKICDSIPAQIGRLANLTTLDLSNNKLSGSIPKEIGNLTSLVKINLSQNLISGSIPPELSKLTELTECLIGGCRLEGIIPTEFGKLVKMERLDLHRNYLDGPIPLELIKMVNIKYLDLSFNHLDLPIADEFYSINFVSVRYDQRKRAKDGTIKTDIEKPKSIDAMKVDQPIAVIAESVASPVSNKAPVSVKVLPSAQNSQEKSDAVTDIVPTVPVRVVVVPKAPDSSISDTSTVATQDRATSELTAADIPLVADSPVVVSPVVVSPVVDPLVATDTPLAEMKSSPLDSQYSEEKAVPSSTPLTADSSFTMVDPSPANDIVFPVKRLRLVQSVPESHIHAAPIEKNIACLDHVVMPNESMKGIVMDTVNTSSRNIYQAPQIQRLDTMDTGFEASVVDRIEGSGLKLSTFPNSAPAASYDAVNPVGILPPASDSDHPIA</sequence>
<dbReference type="InterPro" id="IPR001245">
    <property type="entry name" value="Ser-Thr/Tyr_kinase_cat_dom"/>
</dbReference>
<feature type="region of interest" description="Disordered" evidence="3">
    <location>
        <begin position="73"/>
        <end position="93"/>
    </location>
</feature>
<keyword evidence="1" id="KW-0433">Leucine-rich repeat</keyword>
<keyword evidence="2" id="KW-0677">Repeat</keyword>
<dbReference type="SUPFAM" id="SSF52058">
    <property type="entry name" value="L domain-like"/>
    <property type="match status" value="1"/>
</dbReference>
<dbReference type="InterPro" id="IPR011009">
    <property type="entry name" value="Kinase-like_dom_sf"/>
</dbReference>
<accession>A0ABQ8F0S8</accession>
<feature type="region of interest" description="Disordered" evidence="3">
    <location>
        <begin position="714"/>
        <end position="738"/>
    </location>
</feature>
<keyword evidence="6" id="KW-1185">Reference proteome</keyword>
<gene>
    <name evidence="5" type="ORF">BASA50_009784</name>
</gene>
<evidence type="ECO:0000313" key="5">
    <source>
        <dbReference type="EMBL" id="KAH6589814.1"/>
    </source>
</evidence>
<dbReference type="Pfam" id="PF07714">
    <property type="entry name" value="PK_Tyr_Ser-Thr"/>
    <property type="match status" value="1"/>
</dbReference>
<feature type="domain" description="Protein kinase" evidence="4">
    <location>
        <begin position="263"/>
        <end position="516"/>
    </location>
</feature>
<dbReference type="Pfam" id="PF13855">
    <property type="entry name" value="LRR_8"/>
    <property type="match status" value="1"/>
</dbReference>
<dbReference type="PROSITE" id="PS51450">
    <property type="entry name" value="LRR"/>
    <property type="match status" value="1"/>
</dbReference>
<organism evidence="5 6">
    <name type="scientific">Batrachochytrium salamandrivorans</name>
    <dbReference type="NCBI Taxonomy" id="1357716"/>
    <lineage>
        <taxon>Eukaryota</taxon>
        <taxon>Fungi</taxon>
        <taxon>Fungi incertae sedis</taxon>
        <taxon>Chytridiomycota</taxon>
        <taxon>Chytridiomycota incertae sedis</taxon>
        <taxon>Chytridiomycetes</taxon>
        <taxon>Rhizophydiales</taxon>
        <taxon>Rhizophydiales incertae sedis</taxon>
        <taxon>Batrachochytrium</taxon>
    </lineage>
</organism>
<feature type="compositionally biased region" description="Low complexity" evidence="3">
    <location>
        <begin position="572"/>
        <end position="591"/>
    </location>
</feature>
<dbReference type="Gene3D" id="3.80.10.10">
    <property type="entry name" value="Ribonuclease Inhibitor"/>
    <property type="match status" value="2"/>
</dbReference>